<organism evidence="2 3">
    <name type="scientific">SAR86 cluster bacterium</name>
    <dbReference type="NCBI Taxonomy" id="2030880"/>
    <lineage>
        <taxon>Bacteria</taxon>
        <taxon>Pseudomonadati</taxon>
        <taxon>Pseudomonadota</taxon>
        <taxon>Gammaproteobacteria</taxon>
        <taxon>SAR86 cluster</taxon>
    </lineage>
</organism>
<reference evidence="2 3" key="1">
    <citation type="submission" date="2019-02" db="EMBL/GenBank/DDBJ databases">
        <title>Prokaryotic population dynamics and viral predation in marine succession experiment using metagenomics: the confinement effect.</title>
        <authorList>
            <person name="Haro-Moreno J.M."/>
            <person name="Rodriguez-Valera F."/>
            <person name="Lopez-Perez M."/>
        </authorList>
    </citation>
    <scope>NUCLEOTIDE SEQUENCE [LARGE SCALE GENOMIC DNA]</scope>
    <source>
        <strain evidence="2">MED-G166</strain>
    </source>
</reference>
<comment type="caution">
    <text evidence="2">The sequence shown here is derived from an EMBL/GenBank/DDBJ whole genome shotgun (WGS) entry which is preliminary data.</text>
</comment>
<dbReference type="AlphaFoldDB" id="A0A520MU74"/>
<name>A0A520MU74_9GAMM</name>
<sequence length="184" mass="21735">MDKQYRLAVIILLIPLITLTASTLTYFLGYKPEINTVGTPIEPKIETKNTNLIKEDGTKFEFMPGKFYFVYFDNFEDEELSEKKYEIARSSKITLRREGHRLLRMVIYKNKDTFNDALALRSKYPGVIFLYDENDVFSKNINDRLEDPYSSKSMFVVDSFALLIWEFQKELTFNDIFEEVKEIL</sequence>
<dbReference type="EMBL" id="SHBL01000003">
    <property type="protein sequence ID" value="RZO24779.1"/>
    <property type="molecule type" value="Genomic_DNA"/>
</dbReference>
<keyword evidence="1" id="KW-0812">Transmembrane</keyword>
<keyword evidence="1" id="KW-0472">Membrane</keyword>
<proteinExistence type="predicted"/>
<dbReference type="Proteomes" id="UP000320146">
    <property type="component" value="Unassembled WGS sequence"/>
</dbReference>
<protein>
    <submittedName>
        <fullName evidence="2">Uncharacterized protein</fullName>
    </submittedName>
</protein>
<evidence type="ECO:0000313" key="3">
    <source>
        <dbReference type="Proteomes" id="UP000320146"/>
    </source>
</evidence>
<keyword evidence="1" id="KW-1133">Transmembrane helix</keyword>
<feature type="transmembrane region" description="Helical" evidence="1">
    <location>
        <begin position="7"/>
        <end position="28"/>
    </location>
</feature>
<accession>A0A520MU74</accession>
<gene>
    <name evidence="2" type="ORF">EVA99_00690</name>
</gene>
<evidence type="ECO:0000256" key="1">
    <source>
        <dbReference type="SAM" id="Phobius"/>
    </source>
</evidence>
<evidence type="ECO:0000313" key="2">
    <source>
        <dbReference type="EMBL" id="RZO24779.1"/>
    </source>
</evidence>